<dbReference type="RefSeq" id="WP_121066092.1">
    <property type="nucleotide sequence ID" value="NZ_RBIQ01000008.1"/>
</dbReference>
<reference evidence="1 2" key="1">
    <citation type="submission" date="2018-10" db="EMBL/GenBank/DDBJ databases">
        <title>Genomic Encyclopedia of Archaeal and Bacterial Type Strains, Phase II (KMG-II): from individual species to whole genera.</title>
        <authorList>
            <person name="Goeker M."/>
        </authorList>
    </citation>
    <scope>NUCLEOTIDE SEQUENCE [LARGE SCALE GENOMIC DNA]</scope>
    <source>
        <strain evidence="1 2">DSM 25230</strain>
    </source>
</reference>
<keyword evidence="2" id="KW-1185">Reference proteome</keyword>
<accession>A0A495E7K6</accession>
<proteinExistence type="predicted"/>
<evidence type="ECO:0008006" key="3">
    <source>
        <dbReference type="Google" id="ProtNLM"/>
    </source>
</evidence>
<protein>
    <recommendedName>
        <fullName evidence="3">Gliding motility-associated lipoprotein GldD</fullName>
    </recommendedName>
</protein>
<gene>
    <name evidence="1" type="ORF">CLV91_1616</name>
</gene>
<dbReference type="AlphaFoldDB" id="A0A495E7K6"/>
<dbReference type="Proteomes" id="UP000269412">
    <property type="component" value="Unassembled WGS sequence"/>
</dbReference>
<comment type="caution">
    <text evidence="1">The sequence shown here is derived from an EMBL/GenBank/DDBJ whole genome shotgun (WGS) entry which is preliminary data.</text>
</comment>
<evidence type="ECO:0000313" key="2">
    <source>
        <dbReference type="Proteomes" id="UP000269412"/>
    </source>
</evidence>
<dbReference type="PROSITE" id="PS51257">
    <property type="entry name" value="PROKAR_LIPOPROTEIN"/>
    <property type="match status" value="1"/>
</dbReference>
<name>A0A495E7K6_9FLAO</name>
<dbReference type="EMBL" id="RBIQ01000008">
    <property type="protein sequence ID" value="RKR12904.1"/>
    <property type="molecule type" value="Genomic_DNA"/>
</dbReference>
<sequence>MKKFTLLFVLILSSCLSEDKIDASKYPILTTVKEVSDIYEVNLDLSGKSETCSVHKYFDGSVELEYTYDLIDTDRYTPLYYSIIISKERSVREAKKAYQLTNGAYDIVTSSFGQGTEEVKNINLPGDDNFYAIRTYDGEPNGVLLTIRHGKYIYNLITSGIYTDDHSFIKEVILPEIENLKKFSIVE</sequence>
<organism evidence="1 2">
    <name type="scientific">Maribacter vaceletii</name>
    <dbReference type="NCBI Taxonomy" id="1206816"/>
    <lineage>
        <taxon>Bacteria</taxon>
        <taxon>Pseudomonadati</taxon>
        <taxon>Bacteroidota</taxon>
        <taxon>Flavobacteriia</taxon>
        <taxon>Flavobacteriales</taxon>
        <taxon>Flavobacteriaceae</taxon>
        <taxon>Maribacter</taxon>
    </lineage>
</organism>
<dbReference type="OrthoDB" id="1494365at2"/>
<evidence type="ECO:0000313" key="1">
    <source>
        <dbReference type="EMBL" id="RKR12904.1"/>
    </source>
</evidence>